<sequence>MSEFIKGVEQIANDPTTSILNAIQRYLFRKQADTQDVSNKSNVKIKSRNEMETTIQKTHASYNIGYVSMSRSDISVLPKSQSKGIQVGNGLGMYRQSSVQCSRSDKKILNKYTSVHRVQYSDREVGSLQIINKKDAETNTAECNLCEKHRQVFKLLKNFEHIKSLHRRNEIKFSNIKIIKYKLMSILKSLDVEKIQSIPEYRPPKIELLKLYRHWTI</sequence>
<protein>
    <submittedName>
        <fullName evidence="1">Uncharacterized protein</fullName>
    </submittedName>
</protein>
<dbReference type="AlphaFoldDB" id="A0A921YP04"/>
<reference evidence="1" key="1">
    <citation type="journal article" date="2016" name="Insect Biochem. Mol. Biol.">
        <title>Multifaceted biological insights from a draft genome sequence of the tobacco hornworm moth, Manduca sexta.</title>
        <authorList>
            <person name="Kanost M.R."/>
            <person name="Arrese E.L."/>
            <person name="Cao X."/>
            <person name="Chen Y.R."/>
            <person name="Chellapilla S."/>
            <person name="Goldsmith M.R."/>
            <person name="Grosse-Wilde E."/>
            <person name="Heckel D.G."/>
            <person name="Herndon N."/>
            <person name="Jiang H."/>
            <person name="Papanicolaou A."/>
            <person name="Qu J."/>
            <person name="Soulages J.L."/>
            <person name="Vogel H."/>
            <person name="Walters J."/>
            <person name="Waterhouse R.M."/>
            <person name="Ahn S.J."/>
            <person name="Almeida F.C."/>
            <person name="An C."/>
            <person name="Aqrawi P."/>
            <person name="Bretschneider A."/>
            <person name="Bryant W.B."/>
            <person name="Bucks S."/>
            <person name="Chao H."/>
            <person name="Chevignon G."/>
            <person name="Christen J.M."/>
            <person name="Clarke D.F."/>
            <person name="Dittmer N.T."/>
            <person name="Ferguson L.C.F."/>
            <person name="Garavelou S."/>
            <person name="Gordon K.H.J."/>
            <person name="Gunaratna R.T."/>
            <person name="Han Y."/>
            <person name="Hauser F."/>
            <person name="He Y."/>
            <person name="Heidel-Fischer H."/>
            <person name="Hirsh A."/>
            <person name="Hu Y."/>
            <person name="Jiang H."/>
            <person name="Kalra D."/>
            <person name="Klinner C."/>
            <person name="Konig C."/>
            <person name="Kovar C."/>
            <person name="Kroll A.R."/>
            <person name="Kuwar S.S."/>
            <person name="Lee S.L."/>
            <person name="Lehman R."/>
            <person name="Li K."/>
            <person name="Li Z."/>
            <person name="Liang H."/>
            <person name="Lovelace S."/>
            <person name="Lu Z."/>
            <person name="Mansfield J.H."/>
            <person name="McCulloch K.J."/>
            <person name="Mathew T."/>
            <person name="Morton B."/>
            <person name="Muzny D.M."/>
            <person name="Neunemann D."/>
            <person name="Ongeri F."/>
            <person name="Pauchet Y."/>
            <person name="Pu L.L."/>
            <person name="Pyrousis I."/>
            <person name="Rao X.J."/>
            <person name="Redding A."/>
            <person name="Roesel C."/>
            <person name="Sanchez-Gracia A."/>
            <person name="Schaack S."/>
            <person name="Shukla A."/>
            <person name="Tetreau G."/>
            <person name="Wang Y."/>
            <person name="Xiong G.H."/>
            <person name="Traut W."/>
            <person name="Walsh T.K."/>
            <person name="Worley K.C."/>
            <person name="Wu D."/>
            <person name="Wu W."/>
            <person name="Wu Y.Q."/>
            <person name="Zhang X."/>
            <person name="Zou Z."/>
            <person name="Zucker H."/>
            <person name="Briscoe A.D."/>
            <person name="Burmester T."/>
            <person name="Clem R.J."/>
            <person name="Feyereisen R."/>
            <person name="Grimmelikhuijzen C.J.P."/>
            <person name="Hamodrakas S.J."/>
            <person name="Hansson B.S."/>
            <person name="Huguet E."/>
            <person name="Jermiin L.S."/>
            <person name="Lan Q."/>
            <person name="Lehman H.K."/>
            <person name="Lorenzen M."/>
            <person name="Merzendorfer H."/>
            <person name="Michalopoulos I."/>
            <person name="Morton D.B."/>
            <person name="Muthukrishnan S."/>
            <person name="Oakeshott J.G."/>
            <person name="Palmer W."/>
            <person name="Park Y."/>
            <person name="Passarelli A.L."/>
            <person name="Rozas J."/>
            <person name="Schwartz L.M."/>
            <person name="Smith W."/>
            <person name="Southgate A."/>
            <person name="Vilcinskas A."/>
            <person name="Vogt R."/>
            <person name="Wang P."/>
            <person name="Werren J."/>
            <person name="Yu X.Q."/>
            <person name="Zhou J.J."/>
            <person name="Brown S.J."/>
            <person name="Scherer S.E."/>
            <person name="Richards S."/>
            <person name="Blissard G.W."/>
        </authorList>
    </citation>
    <scope>NUCLEOTIDE SEQUENCE</scope>
</reference>
<name>A0A921YP04_MANSE</name>
<reference evidence="1" key="2">
    <citation type="submission" date="2020-12" db="EMBL/GenBank/DDBJ databases">
        <authorList>
            <person name="Kanost M."/>
        </authorList>
    </citation>
    <scope>NUCLEOTIDE SEQUENCE</scope>
</reference>
<evidence type="ECO:0000313" key="1">
    <source>
        <dbReference type="EMBL" id="KAG6442632.1"/>
    </source>
</evidence>
<proteinExistence type="predicted"/>
<dbReference type="Proteomes" id="UP000791440">
    <property type="component" value="Unassembled WGS sequence"/>
</dbReference>
<accession>A0A921YP04</accession>
<keyword evidence="2" id="KW-1185">Reference proteome</keyword>
<dbReference type="EMBL" id="JH668295">
    <property type="protein sequence ID" value="KAG6442632.1"/>
    <property type="molecule type" value="Genomic_DNA"/>
</dbReference>
<evidence type="ECO:0000313" key="2">
    <source>
        <dbReference type="Proteomes" id="UP000791440"/>
    </source>
</evidence>
<comment type="caution">
    <text evidence="1">The sequence shown here is derived from an EMBL/GenBank/DDBJ whole genome shotgun (WGS) entry which is preliminary data.</text>
</comment>
<organism evidence="1 2">
    <name type="scientific">Manduca sexta</name>
    <name type="common">Tobacco hawkmoth</name>
    <name type="synonym">Tobacco hornworm</name>
    <dbReference type="NCBI Taxonomy" id="7130"/>
    <lineage>
        <taxon>Eukaryota</taxon>
        <taxon>Metazoa</taxon>
        <taxon>Ecdysozoa</taxon>
        <taxon>Arthropoda</taxon>
        <taxon>Hexapoda</taxon>
        <taxon>Insecta</taxon>
        <taxon>Pterygota</taxon>
        <taxon>Neoptera</taxon>
        <taxon>Endopterygota</taxon>
        <taxon>Lepidoptera</taxon>
        <taxon>Glossata</taxon>
        <taxon>Ditrysia</taxon>
        <taxon>Bombycoidea</taxon>
        <taxon>Sphingidae</taxon>
        <taxon>Sphinginae</taxon>
        <taxon>Sphingini</taxon>
        <taxon>Manduca</taxon>
    </lineage>
</organism>
<gene>
    <name evidence="1" type="ORF">O3G_MSEX002470</name>
</gene>